<dbReference type="RefSeq" id="WP_181551131.1">
    <property type="nucleotide sequence ID" value="NZ_JACDUS010000004.1"/>
</dbReference>
<dbReference type="InterPro" id="IPR050194">
    <property type="entry name" value="Glycosyltransferase_grp1"/>
</dbReference>
<dbReference type="Gene3D" id="3.40.50.2000">
    <property type="entry name" value="Glycogen Phosphorylase B"/>
    <property type="match status" value="2"/>
</dbReference>
<organism evidence="2 3">
    <name type="scientific">Desulfosalsimonas propionicica</name>
    <dbReference type="NCBI Taxonomy" id="332175"/>
    <lineage>
        <taxon>Bacteria</taxon>
        <taxon>Pseudomonadati</taxon>
        <taxon>Thermodesulfobacteriota</taxon>
        <taxon>Desulfobacteria</taxon>
        <taxon>Desulfobacterales</taxon>
        <taxon>Desulfosalsimonadaceae</taxon>
        <taxon>Desulfosalsimonas</taxon>
    </lineage>
</organism>
<dbReference type="SUPFAM" id="SSF53756">
    <property type="entry name" value="UDP-Glycosyltransferase/glycogen phosphorylase"/>
    <property type="match status" value="1"/>
</dbReference>
<dbReference type="AlphaFoldDB" id="A0A7W0C960"/>
<evidence type="ECO:0000313" key="2">
    <source>
        <dbReference type="EMBL" id="MBA2881471.1"/>
    </source>
</evidence>
<keyword evidence="2" id="KW-0808">Transferase</keyword>
<sequence length="404" mass="45524">MKRLKYKEECQITIPDVLLIEGCDFESHPAGGQLAFARQLLQSFGNRFALVGVSTDETPVGRWVTRKIDGTTYHFFGVRRVDKTKTGRPLIPLRIRHYLAVRKYMQEIRSLGVSNVFTQCAQVMLAIHQYDWNSICYCFPSVKNEVEHSRYGWARLLKRPYERILFKALRRANLILAAADTTAIEAMVERSNGMVNRSRIVPCPTRADTRVFYPKDRKTARASLGLNQEAKILLFCGKLMYIKGWQLILESFKRLKTERLHLQLVLVGDGEDREKLKNMAYHLGIIEDIIFAGIVPSGEVALYMNAADALVVGSFQEGWSVAMVEAISCGLPIVSTNVSGARDLICNGFNGYVVDTRNPEVFAKAINSALNIKDAATYSLQIAEKYSLATLAQDLRAVWPVFSD</sequence>
<gene>
    <name evidence="2" type="ORF">HNR65_001798</name>
</gene>
<comment type="caution">
    <text evidence="2">The sequence shown here is derived from an EMBL/GenBank/DDBJ whole genome shotgun (WGS) entry which is preliminary data.</text>
</comment>
<reference evidence="2 3" key="1">
    <citation type="submission" date="2020-07" db="EMBL/GenBank/DDBJ databases">
        <title>Genomic Encyclopedia of Type Strains, Phase IV (KMG-IV): sequencing the most valuable type-strain genomes for metagenomic binning, comparative biology and taxonomic classification.</title>
        <authorList>
            <person name="Goeker M."/>
        </authorList>
    </citation>
    <scope>NUCLEOTIDE SEQUENCE [LARGE SCALE GENOMIC DNA]</scope>
    <source>
        <strain evidence="2 3">DSM 17721</strain>
    </source>
</reference>
<dbReference type="InterPro" id="IPR001296">
    <property type="entry name" value="Glyco_trans_1"/>
</dbReference>
<dbReference type="EMBL" id="JACDUS010000004">
    <property type="protein sequence ID" value="MBA2881471.1"/>
    <property type="molecule type" value="Genomic_DNA"/>
</dbReference>
<evidence type="ECO:0000259" key="1">
    <source>
        <dbReference type="Pfam" id="PF00534"/>
    </source>
</evidence>
<evidence type="ECO:0000313" key="3">
    <source>
        <dbReference type="Proteomes" id="UP000525298"/>
    </source>
</evidence>
<dbReference type="GO" id="GO:0016757">
    <property type="term" value="F:glycosyltransferase activity"/>
    <property type="evidence" value="ECO:0007669"/>
    <property type="project" value="InterPro"/>
</dbReference>
<proteinExistence type="predicted"/>
<dbReference type="PANTHER" id="PTHR45947">
    <property type="entry name" value="SULFOQUINOVOSYL TRANSFERASE SQD2"/>
    <property type="match status" value="1"/>
</dbReference>
<protein>
    <submittedName>
        <fullName evidence="2">Glycosyltransferase involved in cell wall biosynthesis</fullName>
    </submittedName>
</protein>
<dbReference type="PANTHER" id="PTHR45947:SF15">
    <property type="entry name" value="TEICHURONIC ACID BIOSYNTHESIS GLYCOSYLTRANSFERASE TUAC-RELATED"/>
    <property type="match status" value="1"/>
</dbReference>
<feature type="domain" description="Glycosyl transferase family 1" evidence="1">
    <location>
        <begin position="216"/>
        <end position="374"/>
    </location>
</feature>
<keyword evidence="3" id="KW-1185">Reference proteome</keyword>
<name>A0A7W0C960_9BACT</name>
<dbReference type="Pfam" id="PF00534">
    <property type="entry name" value="Glycos_transf_1"/>
    <property type="match status" value="1"/>
</dbReference>
<accession>A0A7W0C960</accession>
<dbReference type="Proteomes" id="UP000525298">
    <property type="component" value="Unassembled WGS sequence"/>
</dbReference>